<evidence type="ECO:0000256" key="1">
    <source>
        <dbReference type="ARBA" id="ARBA00022801"/>
    </source>
</evidence>
<feature type="region of interest" description="Disordered" evidence="2">
    <location>
        <begin position="1"/>
        <end position="20"/>
    </location>
</feature>
<proteinExistence type="predicted"/>
<sequence>MSKPTPSLTPSPRMFFHDTDSPAQPLVERRYDSDFVPSEEYRASLPDMTLTRNAIQGANVPIQQVGISGFRLPLRFVTESGEHTTLEARVTGSVSLEANLKGINMSRIMRTFYEHKDAAFTPDTLTAILRDYQAQVGGLHARLKVGFSYPMLQQSLRSGLAGYQYYTVSYQASLDARGTLRRFINFDFVYSSACPCSAELAEHARLTRNVYAIPHSQRSKARIQLELTEGATLTVEEIQRHCLAALQTETQVMVKREDEQAFAELNGTYIKFVEDAARLLFERFDSDPRVKDFEIACAHLESLHSHDAVSVICKGIEGGYQADFVDFETLIC</sequence>
<evidence type="ECO:0000256" key="2">
    <source>
        <dbReference type="SAM" id="MobiDB-lite"/>
    </source>
</evidence>
<keyword evidence="1 3" id="KW-0378">Hydrolase</keyword>
<protein>
    <submittedName>
        <fullName evidence="3">GTP cyclohydrolase I</fullName>
        <ecNumber evidence="3">3.5.4.16</ecNumber>
    </submittedName>
</protein>
<dbReference type="PANTHER" id="PTHR36445">
    <property type="entry name" value="GTP CYCLOHYDROLASE MPTA"/>
    <property type="match status" value="1"/>
</dbReference>
<organism evidence="3 4">
    <name type="scientific">Armatimonas rosea</name>
    <dbReference type="NCBI Taxonomy" id="685828"/>
    <lineage>
        <taxon>Bacteria</taxon>
        <taxon>Bacillati</taxon>
        <taxon>Armatimonadota</taxon>
        <taxon>Armatimonadia</taxon>
        <taxon>Armatimonadales</taxon>
        <taxon>Armatimonadaceae</taxon>
        <taxon>Armatimonas</taxon>
    </lineage>
</organism>
<keyword evidence="4" id="KW-1185">Reference proteome</keyword>
<gene>
    <name evidence="3" type="ORF">HNQ39_004173</name>
</gene>
<dbReference type="InterPro" id="IPR003801">
    <property type="entry name" value="GTP_cyclohydrolase_FolE2/MptA"/>
</dbReference>
<dbReference type="AlphaFoldDB" id="A0A7W9W979"/>
<dbReference type="PANTHER" id="PTHR36445:SF1">
    <property type="entry name" value="GTP CYCLOHYDROLASE MPTA"/>
    <property type="match status" value="1"/>
</dbReference>
<evidence type="ECO:0000313" key="3">
    <source>
        <dbReference type="EMBL" id="MBB6052352.1"/>
    </source>
</evidence>
<feature type="compositionally biased region" description="Polar residues" evidence="2">
    <location>
        <begin position="1"/>
        <end position="10"/>
    </location>
</feature>
<dbReference type="Gene3D" id="3.10.270.10">
    <property type="entry name" value="Urate Oxidase"/>
    <property type="match status" value="1"/>
</dbReference>
<evidence type="ECO:0000313" key="4">
    <source>
        <dbReference type="Proteomes" id="UP000520814"/>
    </source>
</evidence>
<dbReference type="GO" id="GO:0003934">
    <property type="term" value="F:GTP cyclohydrolase I activity"/>
    <property type="evidence" value="ECO:0007669"/>
    <property type="project" value="UniProtKB-EC"/>
</dbReference>
<reference evidence="3 4" key="1">
    <citation type="submission" date="2020-08" db="EMBL/GenBank/DDBJ databases">
        <title>Genomic Encyclopedia of Type Strains, Phase IV (KMG-IV): sequencing the most valuable type-strain genomes for metagenomic binning, comparative biology and taxonomic classification.</title>
        <authorList>
            <person name="Goeker M."/>
        </authorList>
    </citation>
    <scope>NUCLEOTIDE SEQUENCE [LARGE SCALE GENOMIC DNA]</scope>
    <source>
        <strain evidence="3 4">DSM 23562</strain>
    </source>
</reference>
<dbReference type="EC" id="3.5.4.16" evidence="3"/>
<dbReference type="Proteomes" id="UP000520814">
    <property type="component" value="Unassembled WGS sequence"/>
</dbReference>
<dbReference type="EMBL" id="JACHGW010000004">
    <property type="protein sequence ID" value="MBB6052352.1"/>
    <property type="molecule type" value="Genomic_DNA"/>
</dbReference>
<dbReference type="Pfam" id="PF02649">
    <property type="entry name" value="GCHY-1"/>
    <property type="match status" value="1"/>
</dbReference>
<comment type="caution">
    <text evidence="3">The sequence shown here is derived from an EMBL/GenBank/DDBJ whole genome shotgun (WGS) entry which is preliminary data.</text>
</comment>
<accession>A0A7W9W979</accession>
<name>A0A7W9W979_ARMRO</name>
<dbReference type="NCBIfam" id="NF010200">
    <property type="entry name" value="PRK13674.1-1"/>
    <property type="match status" value="1"/>
</dbReference>
<dbReference type="RefSeq" id="WP_184201239.1">
    <property type="nucleotide sequence ID" value="NZ_JACHGW010000004.1"/>
</dbReference>